<keyword evidence="3" id="KW-1185">Reference proteome</keyword>
<sequence length="72" mass="7901">MTARTKIDMRARMLSMEFGENLVAEPSPSWLRLTLSQPGQASRPNIPSRCSAIRSGPKALTTSAPTQLPRHP</sequence>
<feature type="region of interest" description="Disordered" evidence="1">
    <location>
        <begin position="37"/>
        <end position="72"/>
    </location>
</feature>
<dbReference type="Proteomes" id="UP000257109">
    <property type="component" value="Unassembled WGS sequence"/>
</dbReference>
<feature type="non-terminal residue" evidence="2">
    <location>
        <position position="1"/>
    </location>
</feature>
<dbReference type="EMBL" id="QJKJ01002763">
    <property type="protein sequence ID" value="RDY01462.1"/>
    <property type="molecule type" value="Genomic_DNA"/>
</dbReference>
<accession>A0A371HFC1</accession>
<name>A0A371HFC1_MUCPR</name>
<evidence type="ECO:0000313" key="2">
    <source>
        <dbReference type="EMBL" id="RDY01462.1"/>
    </source>
</evidence>
<comment type="caution">
    <text evidence="2">The sequence shown here is derived from an EMBL/GenBank/DDBJ whole genome shotgun (WGS) entry which is preliminary data.</text>
</comment>
<evidence type="ECO:0000313" key="3">
    <source>
        <dbReference type="Proteomes" id="UP000257109"/>
    </source>
</evidence>
<proteinExistence type="predicted"/>
<evidence type="ECO:0000256" key="1">
    <source>
        <dbReference type="SAM" id="MobiDB-lite"/>
    </source>
</evidence>
<reference evidence="2" key="1">
    <citation type="submission" date="2018-05" db="EMBL/GenBank/DDBJ databases">
        <title>Draft genome of Mucuna pruriens seed.</title>
        <authorList>
            <person name="Nnadi N.E."/>
            <person name="Vos R."/>
            <person name="Hasami M.H."/>
            <person name="Devisetty U.K."/>
            <person name="Aguiy J.C."/>
        </authorList>
    </citation>
    <scope>NUCLEOTIDE SEQUENCE [LARGE SCALE GENOMIC DNA]</scope>
    <source>
        <strain evidence="2">JCA_2017</strain>
    </source>
</reference>
<protein>
    <submittedName>
        <fullName evidence="2">Uncharacterized protein</fullName>
    </submittedName>
</protein>
<dbReference type="AlphaFoldDB" id="A0A371HFC1"/>
<organism evidence="2 3">
    <name type="scientific">Mucuna pruriens</name>
    <name type="common">Velvet bean</name>
    <name type="synonym">Dolichos pruriens</name>
    <dbReference type="NCBI Taxonomy" id="157652"/>
    <lineage>
        <taxon>Eukaryota</taxon>
        <taxon>Viridiplantae</taxon>
        <taxon>Streptophyta</taxon>
        <taxon>Embryophyta</taxon>
        <taxon>Tracheophyta</taxon>
        <taxon>Spermatophyta</taxon>
        <taxon>Magnoliopsida</taxon>
        <taxon>eudicotyledons</taxon>
        <taxon>Gunneridae</taxon>
        <taxon>Pentapetalae</taxon>
        <taxon>rosids</taxon>
        <taxon>fabids</taxon>
        <taxon>Fabales</taxon>
        <taxon>Fabaceae</taxon>
        <taxon>Papilionoideae</taxon>
        <taxon>50 kb inversion clade</taxon>
        <taxon>NPAAA clade</taxon>
        <taxon>indigoferoid/millettioid clade</taxon>
        <taxon>Phaseoleae</taxon>
        <taxon>Mucuna</taxon>
    </lineage>
</organism>
<gene>
    <name evidence="2" type="ORF">CR513_15203</name>
</gene>